<evidence type="ECO:0000313" key="3">
    <source>
        <dbReference type="Proteomes" id="UP000711178"/>
    </source>
</evidence>
<protein>
    <recommendedName>
        <fullName evidence="1">Crocagin biosynthetic protein CgnE/B domain-containing protein</fullName>
    </recommendedName>
</protein>
<dbReference type="EMBL" id="JAHDTB010000051">
    <property type="protein sequence ID" value="MBW8290394.1"/>
    <property type="molecule type" value="Genomic_DNA"/>
</dbReference>
<dbReference type="GeneID" id="89685596"/>
<sequence>MRSIQNMYACLALHPAVRDKAAAGEPVRLLLGFDGFHQGIASAIAAGAAAEFPGDAQLLPLETAQPDDIADAIARCDAFIFLYRSSTLQAVGHLGPAFLQPIKKTMQDNWKKSILFKDYGPHFHEAFAEPRASIAARNHRLMALAKESRQVVFEQADGGRLTGSIGPEQAWTSIDGDGNVDLTPGEIATTIRDLDGEVRFSGAFLSTIPFAVKYGVVRDFVSIRIHASQVVDFSCDDARFAADFDKYLAANAGNRTVEEFGIGTNCGVKGLYGLNAGFEERHPGLHLGLGGGVLGSHHLDLIFANGRLSFDGTPFFDDGFLI</sequence>
<proteinExistence type="predicted"/>
<accession>A0ABS7FMA1</accession>
<reference evidence="2 3" key="1">
    <citation type="submission" date="2021-05" db="EMBL/GenBank/DDBJ databases">
        <title>Draft Whole Genome Sequencing Of Biosensor Chromobacterium violaceum Strain CV026 Reveals A Regulatory RNA In Chromobacterium violaceum Phenotype Regulatory Network.</title>
        <authorList>
            <person name="Hong K.W."/>
            <person name="Chan K.G."/>
            <person name="Chang C.-Y."/>
        </authorList>
    </citation>
    <scope>NUCLEOTIDE SEQUENCE [LARGE SCALE GENOMIC DNA]</scope>
    <source>
        <strain evidence="2 3">ATCC 31532</strain>
    </source>
</reference>
<name>A0ABS7FMA1_9NEIS</name>
<dbReference type="Pfam" id="PF26231">
    <property type="entry name" value="CgnE_B"/>
    <property type="match status" value="1"/>
</dbReference>
<dbReference type="RefSeq" id="WP_043579130.1">
    <property type="nucleotide sequence ID" value="NZ_CP142381.1"/>
</dbReference>
<gene>
    <name evidence="2" type="ORF">KIF53_22405</name>
</gene>
<organism evidence="2 3">
    <name type="scientific">Chromobacterium subtsugae</name>
    <dbReference type="NCBI Taxonomy" id="251747"/>
    <lineage>
        <taxon>Bacteria</taxon>
        <taxon>Pseudomonadati</taxon>
        <taxon>Pseudomonadota</taxon>
        <taxon>Betaproteobacteria</taxon>
        <taxon>Neisseriales</taxon>
        <taxon>Chromobacteriaceae</taxon>
        <taxon>Chromobacterium</taxon>
    </lineage>
</organism>
<comment type="caution">
    <text evidence="2">The sequence shown here is derived from an EMBL/GenBank/DDBJ whole genome shotgun (WGS) entry which is preliminary data.</text>
</comment>
<evidence type="ECO:0000259" key="1">
    <source>
        <dbReference type="Pfam" id="PF26231"/>
    </source>
</evidence>
<feature type="domain" description="Crocagin biosynthetic protein CgnE/B" evidence="1">
    <location>
        <begin position="222"/>
        <end position="308"/>
    </location>
</feature>
<dbReference type="Proteomes" id="UP000711178">
    <property type="component" value="Unassembled WGS sequence"/>
</dbReference>
<dbReference type="InterPro" id="IPR058799">
    <property type="entry name" value="CgnE_B"/>
</dbReference>
<evidence type="ECO:0000313" key="2">
    <source>
        <dbReference type="EMBL" id="MBW8290394.1"/>
    </source>
</evidence>
<keyword evidence="3" id="KW-1185">Reference proteome</keyword>
<dbReference type="SUPFAM" id="SSF144052">
    <property type="entry name" value="Thermophilic metalloprotease-like"/>
    <property type="match status" value="1"/>
</dbReference>